<accession>A0A0K0NKZ1</accession>
<organism evidence="1 2">
    <name type="scientific">Gordonia phage GMA3</name>
    <dbReference type="NCBI Taxonomy" id="1647284"/>
    <lineage>
        <taxon>Viruses</taxon>
        <taxon>Duplodnaviria</taxon>
        <taxon>Heunggongvirae</taxon>
        <taxon>Uroviricota</taxon>
        <taxon>Caudoviricetes</taxon>
        <taxon>Gamtrevirus</taxon>
        <taxon>Gamtrevirus GMA3</taxon>
    </lineage>
</organism>
<dbReference type="EMBL" id="KR063279">
    <property type="protein sequence ID" value="AKL88243.1"/>
    <property type="molecule type" value="Genomic_DNA"/>
</dbReference>
<evidence type="ECO:0000313" key="1">
    <source>
        <dbReference type="EMBL" id="AKL88243.1"/>
    </source>
</evidence>
<sequence length="151" mass="17516">MTRPGEPVFTFTDKGIPTLAEAWNGTTVPPVMEFPPTESGRRARGELESMIEHIVKDWFVNHQADTICTAEYITRRCVEIDGRPTASDSVWNVLKKWEQIGFCKVAERPRRFYSFEIGAFRKGLPELYRQHKRKVRNTKKFGRFGYDQDGT</sequence>
<dbReference type="OrthoDB" id="21711at10239"/>
<gene>
    <name evidence="1" type="ORF">GMA3_66</name>
</gene>
<dbReference type="Proteomes" id="UP000204451">
    <property type="component" value="Segment"/>
</dbReference>
<name>A0A0K0NKZ1_9CAUD</name>
<dbReference type="KEGG" id="vg:26516937"/>
<evidence type="ECO:0000313" key="2">
    <source>
        <dbReference type="Proteomes" id="UP000204451"/>
    </source>
</evidence>
<reference evidence="1 2" key="1">
    <citation type="journal article" date="2015" name="PLoS ONE">
        <title>Lysis to Kill: Evaluation of the Lytic Abilities, and Genomics of Nine Bacteriophages Infective for Gordonia spp. and Their Potential Use in Activated Sludge Foam Biocontrol.</title>
        <authorList>
            <person name="Dyson Z.A."/>
            <person name="Tucci J."/>
            <person name="Seviour R.J."/>
            <person name="Petrovski S."/>
        </authorList>
    </citation>
    <scope>NUCLEOTIDE SEQUENCE [LARGE SCALE GENOMIC DNA]</scope>
</reference>
<protein>
    <submittedName>
        <fullName evidence="1">Uncharacterized protein</fullName>
    </submittedName>
</protein>
<keyword evidence="2" id="KW-1185">Reference proteome</keyword>
<proteinExistence type="predicted"/>
<dbReference type="RefSeq" id="YP_009188634.1">
    <property type="nucleotide sequence ID" value="NC_028668.1"/>
</dbReference>
<dbReference type="GeneID" id="26516937"/>